<evidence type="ECO:0000313" key="2">
    <source>
        <dbReference type="Proteomes" id="UP000474159"/>
    </source>
</evidence>
<keyword evidence="2" id="KW-1185">Reference proteome</keyword>
<proteinExistence type="predicted"/>
<dbReference type="Proteomes" id="UP000474159">
    <property type="component" value="Unassembled WGS sequence"/>
</dbReference>
<sequence>MAEFQDDRVRGAADGRACVAEIGASGQAEILQEGRAAVVFGEMLVKALARSVATFDRRGSSEAAELYAEGFLQGANEAVTALRARREDRGEPR</sequence>
<gene>
    <name evidence="1" type="ORF">F6X53_10450</name>
</gene>
<comment type="caution">
    <text evidence="1">The sequence shown here is derived from an EMBL/GenBank/DDBJ whole genome shotgun (WGS) entry which is preliminary data.</text>
</comment>
<dbReference type="RefSeq" id="WP_150999972.1">
    <property type="nucleotide sequence ID" value="NZ_VZZK01000009.1"/>
</dbReference>
<dbReference type="EMBL" id="VZZK01000009">
    <property type="protein sequence ID" value="KAB1079237.1"/>
    <property type="molecule type" value="Genomic_DNA"/>
</dbReference>
<name>A0A6L3T2S1_9HYPH</name>
<organism evidence="1 2">
    <name type="scientific">Methylobacterium soli</name>
    <dbReference type="NCBI Taxonomy" id="553447"/>
    <lineage>
        <taxon>Bacteria</taxon>
        <taxon>Pseudomonadati</taxon>
        <taxon>Pseudomonadota</taxon>
        <taxon>Alphaproteobacteria</taxon>
        <taxon>Hyphomicrobiales</taxon>
        <taxon>Methylobacteriaceae</taxon>
        <taxon>Methylobacterium</taxon>
    </lineage>
</organism>
<dbReference type="AlphaFoldDB" id="A0A6L3T2S1"/>
<evidence type="ECO:0000313" key="1">
    <source>
        <dbReference type="EMBL" id="KAB1079237.1"/>
    </source>
</evidence>
<protein>
    <submittedName>
        <fullName evidence="1">Uncharacterized protein</fullName>
    </submittedName>
</protein>
<accession>A0A6L3T2S1</accession>
<dbReference type="OrthoDB" id="7999217at2"/>
<reference evidence="1 2" key="1">
    <citation type="submission" date="2019-09" db="EMBL/GenBank/DDBJ databases">
        <title>YIM 48816 draft genome.</title>
        <authorList>
            <person name="Jiang L."/>
        </authorList>
    </citation>
    <scope>NUCLEOTIDE SEQUENCE [LARGE SCALE GENOMIC DNA]</scope>
    <source>
        <strain evidence="1 2">YIM 48816</strain>
    </source>
</reference>